<comment type="caution">
    <text evidence="1">The sequence shown here is derived from an EMBL/GenBank/DDBJ whole genome shotgun (WGS) entry which is preliminary data.</text>
</comment>
<evidence type="ECO:0000313" key="1">
    <source>
        <dbReference type="EMBL" id="EMG19129.1"/>
    </source>
</evidence>
<protein>
    <submittedName>
        <fullName evidence="1">Uncharacterized protein</fullName>
    </submittedName>
</protein>
<evidence type="ECO:0000313" key="2">
    <source>
        <dbReference type="Proteomes" id="UP000011778"/>
    </source>
</evidence>
<reference evidence="1 2" key="1">
    <citation type="submission" date="2013-02" db="EMBL/GenBank/DDBJ databases">
        <authorList>
            <person name="Harkins D.M."/>
            <person name="Durkin A.S."/>
            <person name="Brinkac L.M."/>
            <person name="Haft D.H."/>
            <person name="Selengut J.D."/>
            <person name="Sanka R."/>
            <person name="DePew J."/>
            <person name="Purushe J."/>
            <person name="Tulsiani S.M."/>
            <person name="Graham G.C."/>
            <person name="Burns M.-A."/>
            <person name="Dohnt M.F."/>
            <person name="Smythe L.D."/>
            <person name="McKay D.B."/>
            <person name="Craig S.B."/>
            <person name="Vinetz J.M."/>
            <person name="Sutton G.G."/>
            <person name="Nierman W.C."/>
            <person name="Fouts D.E."/>
        </authorList>
    </citation>
    <scope>NUCLEOTIDE SEQUENCE [LARGE SCALE GENOMIC DNA]</scope>
    <source>
        <strain evidence="1 2">LT2050</strain>
    </source>
</reference>
<accession>M3H432</accession>
<organism evidence="1 2">
    <name type="scientific">Leptospira interrogans serovar Copenhageni str. LT2050</name>
    <dbReference type="NCBI Taxonomy" id="1001598"/>
    <lineage>
        <taxon>Bacteria</taxon>
        <taxon>Pseudomonadati</taxon>
        <taxon>Spirochaetota</taxon>
        <taxon>Spirochaetia</taxon>
        <taxon>Leptospirales</taxon>
        <taxon>Leptospiraceae</taxon>
        <taxon>Leptospira</taxon>
    </lineage>
</organism>
<proteinExistence type="predicted"/>
<dbReference type="EMBL" id="AFMD02000558">
    <property type="protein sequence ID" value="EMG19129.1"/>
    <property type="molecule type" value="Genomic_DNA"/>
</dbReference>
<gene>
    <name evidence="1" type="ORF">LEP1GSC150_0362</name>
</gene>
<sequence>MKTQKILDKVIHINHVLCTILSDLRASGSIFSEKSSKMIWRNPSITKIGALRSCDTE</sequence>
<dbReference type="Proteomes" id="UP000011778">
    <property type="component" value="Unassembled WGS sequence"/>
</dbReference>
<name>M3H432_LEPIT</name>
<dbReference type="AlphaFoldDB" id="M3H432"/>